<name>E6XEN4_CELAD</name>
<dbReference type="HOGENOM" id="CLU_028014_2_1_10"/>
<dbReference type="Proteomes" id="UP000008634">
    <property type="component" value="Chromosome"/>
</dbReference>
<reference evidence="1 2" key="1">
    <citation type="journal article" date="2010" name="Stand. Genomic Sci.">
        <title>Complete genome sequence of Cellulophaga algicola type strain (IC166).</title>
        <authorList>
            <person name="Abt B."/>
            <person name="Lu M."/>
            <person name="Misra M."/>
            <person name="Han C."/>
            <person name="Nolan M."/>
            <person name="Lucas S."/>
            <person name="Hammon N."/>
            <person name="Deshpande S."/>
            <person name="Cheng J.F."/>
            <person name="Tapia R."/>
            <person name="Goodwin L."/>
            <person name="Pitluck S."/>
            <person name="Liolios K."/>
            <person name="Pagani I."/>
            <person name="Ivanova N."/>
            <person name="Mavromatis K."/>
            <person name="Ovchinikova G."/>
            <person name="Pati A."/>
            <person name="Chen A."/>
            <person name="Palaniappan K."/>
            <person name="Land M."/>
            <person name="Hauser L."/>
            <person name="Chang Y.J."/>
            <person name="Jeffries C.D."/>
            <person name="Detter J.C."/>
            <person name="Brambilla E."/>
            <person name="Rohde M."/>
            <person name="Tindall B.J."/>
            <person name="Goker M."/>
            <person name="Woyke T."/>
            <person name="Bristow J."/>
            <person name="Eisen J.A."/>
            <person name="Markowitz V."/>
            <person name="Hugenholtz P."/>
            <person name="Kyrpides N.C."/>
            <person name="Klenk H.P."/>
            <person name="Lapidus A."/>
        </authorList>
    </citation>
    <scope>NUCLEOTIDE SEQUENCE [LARGE SCALE GENOMIC DNA]</scope>
    <source>
        <strain evidence="2">DSM 14237 / IC166 / ACAM 630</strain>
    </source>
</reference>
<gene>
    <name evidence="1" type="ordered locus">Celal_4120</name>
</gene>
<evidence type="ECO:0000313" key="2">
    <source>
        <dbReference type="Proteomes" id="UP000008634"/>
    </source>
</evidence>
<protein>
    <submittedName>
        <fullName evidence="1">Glycosyltransferase</fullName>
    </submittedName>
</protein>
<dbReference type="AlphaFoldDB" id="E6XEN4"/>
<dbReference type="eggNOG" id="COG0438">
    <property type="taxonomic scope" value="Bacteria"/>
</dbReference>
<dbReference type="KEGG" id="cao:Celal_4120"/>
<organism evidence="1 2">
    <name type="scientific">Cellulophaga algicola (strain DSM 14237 / IC166 / ACAM 630)</name>
    <dbReference type="NCBI Taxonomy" id="688270"/>
    <lineage>
        <taxon>Bacteria</taxon>
        <taxon>Pseudomonadati</taxon>
        <taxon>Bacteroidota</taxon>
        <taxon>Flavobacteriia</taxon>
        <taxon>Flavobacteriales</taxon>
        <taxon>Flavobacteriaceae</taxon>
        <taxon>Cellulophaga</taxon>
    </lineage>
</organism>
<dbReference type="STRING" id="688270.Celal_4120"/>
<sequence>MQKVLFIGVNWPELTTAAGTRIMQLLQVFLQKDYQVTFASTASESQFTLNFKSLNISKAKIELNSATFDLFISDLQPDVVLFDRFIIEEQFGWRVAEQVPNAVRILDTEDLHSLRTIRHELFKKDRPFSTSLWLQSDMAKRELASIFRCDISLIISSFEMQLLQDEARIDPVLLRYVPFMVVAPTDKEIAQYPSFENRKDFICIGNGKHAPNIDAVLWLKTSIWPLIRQCLPESKVHIYGSYLSQQVLEMHKPTEGFYVQGFTEHLEDTFTHARLNLAPLRFGAGIKGKLLDSMRFGTPSVTTPIGAEGMANKLPWNGEISIDETDFATKAVALYTDERKWQEAQLNGFAILTRNYDAASLSNQFMETLVVLQNNLQLHRERNVVGSLLQHQSMQGTKYMSKWIELKNS</sequence>
<keyword evidence="2" id="KW-1185">Reference proteome</keyword>
<dbReference type="Pfam" id="PF13692">
    <property type="entry name" value="Glyco_trans_1_4"/>
    <property type="match status" value="1"/>
</dbReference>
<evidence type="ECO:0000313" key="1">
    <source>
        <dbReference type="EMBL" id="ADV51362.1"/>
    </source>
</evidence>
<dbReference type="OrthoDB" id="9807209at2"/>
<dbReference type="SUPFAM" id="SSF53756">
    <property type="entry name" value="UDP-Glycosyltransferase/glycogen phosphorylase"/>
    <property type="match status" value="1"/>
</dbReference>
<dbReference type="Gene3D" id="3.40.50.2000">
    <property type="entry name" value="Glycogen Phosphorylase B"/>
    <property type="match status" value="1"/>
</dbReference>
<accession>E6XEN4</accession>
<proteinExistence type="predicted"/>
<dbReference type="RefSeq" id="WP_013552810.1">
    <property type="nucleotide sequence ID" value="NC_014934.1"/>
</dbReference>
<dbReference type="EMBL" id="CP002453">
    <property type="protein sequence ID" value="ADV51362.1"/>
    <property type="molecule type" value="Genomic_DNA"/>
</dbReference>